<evidence type="ECO:0000313" key="3">
    <source>
        <dbReference type="Proteomes" id="UP000464186"/>
    </source>
</evidence>
<dbReference type="Proteomes" id="UP000464186">
    <property type="component" value="Chromosome"/>
</dbReference>
<gene>
    <name evidence="2" type="ORF">GU243_00175</name>
</gene>
<dbReference type="AlphaFoldDB" id="A0A6P1NG44"/>
<sequence>MKHIGGKSNRLSGLVPVMLDISNGSRQARAQQRLTRARAVAAASVETAGGDDGFPQQAFPTGGKQRINNLRGGFRLRQRPFSETAFSFATAYPFLAGANLGHKGAYIGEDVYGGGAFVFDPWELYEAKVITGMSMILMGAVGSGKSTCAKSVVCRLVMLGRKALILADRKGEWDVVAQFLGGHTIKVGPGQPDRVNPLDEGIRPSVTPDGEPMTDLRWAAMVRAKRLNLLQTIGEILLDRAVQGAEHTALSMALDLTVESAAPGVPTLPGFIEHLRQMSVSTDGSRSVAEAAERLLHAFSRCTQGDLKGMFDGETTANFDPELPIITVNTKALVGASKEARKIAYACTGSWAESMVTNSDSGQRLCVYEEGWDSVSDEASLTRMMEAWKLARDYGIFNVLIIHKLGDLDIAGDAGSKMAAMARSLLGDTTVKVIYRQETANLAVTERELGLTRAEREDVNRSAQGTGLWKVGPYRTVSVKNQRTTAEVPVFDTDNKMRSNRGGEVAA</sequence>
<keyword evidence="3" id="KW-1185">Reference proteome</keyword>
<dbReference type="EMBL" id="CP047898">
    <property type="protein sequence ID" value="QHK18469.1"/>
    <property type="molecule type" value="Genomic_DNA"/>
</dbReference>
<evidence type="ECO:0000313" key="2">
    <source>
        <dbReference type="EMBL" id="QHK18469.1"/>
    </source>
</evidence>
<proteinExistence type="predicted"/>
<organism evidence="2 3">
    <name type="scientific">Pseudarthrobacter psychrotolerans</name>
    <dbReference type="NCBI Taxonomy" id="2697569"/>
    <lineage>
        <taxon>Bacteria</taxon>
        <taxon>Bacillati</taxon>
        <taxon>Actinomycetota</taxon>
        <taxon>Actinomycetes</taxon>
        <taxon>Micrococcales</taxon>
        <taxon>Micrococcaceae</taxon>
        <taxon>Pseudarthrobacter</taxon>
    </lineage>
</organism>
<feature type="region of interest" description="Disordered" evidence="1">
    <location>
        <begin position="190"/>
        <end position="209"/>
    </location>
</feature>
<dbReference type="InterPro" id="IPR027417">
    <property type="entry name" value="P-loop_NTPase"/>
</dbReference>
<evidence type="ECO:0000256" key="1">
    <source>
        <dbReference type="SAM" id="MobiDB-lite"/>
    </source>
</evidence>
<name>A0A6P1NG44_9MICC</name>
<dbReference type="KEGG" id="psey:GU243_00175"/>
<protein>
    <submittedName>
        <fullName evidence="2">Conjugal transfer protein TraC</fullName>
    </submittedName>
</protein>
<accession>A0A6P1NG44</accession>
<reference evidence="2 3" key="1">
    <citation type="submission" date="2020-01" db="EMBL/GenBank/DDBJ databases">
        <title>Pseudarthrobacter psychrotolerans sp. nov., isolated from antarctic soil.</title>
        <authorList>
            <person name="Shin Y."/>
            <person name="Park W."/>
        </authorList>
    </citation>
    <scope>NUCLEOTIDE SEQUENCE [LARGE SCALE GENOMIC DNA]</scope>
    <source>
        <strain evidence="2 3">YJ56</strain>
    </source>
</reference>
<dbReference type="SUPFAM" id="SSF52540">
    <property type="entry name" value="P-loop containing nucleoside triphosphate hydrolases"/>
    <property type="match status" value="1"/>
</dbReference>
<dbReference type="Gene3D" id="3.40.50.300">
    <property type="entry name" value="P-loop containing nucleotide triphosphate hydrolases"/>
    <property type="match status" value="2"/>
</dbReference>